<evidence type="ECO:0000313" key="3">
    <source>
        <dbReference type="Ensembl" id="ENSXMAP00000018980.1"/>
    </source>
</evidence>
<feature type="compositionally biased region" description="Basic and acidic residues" evidence="1">
    <location>
        <begin position="104"/>
        <end position="115"/>
    </location>
</feature>
<dbReference type="PANTHER" id="PTHR22306:SF2">
    <property type="entry name" value="CHROMOSOME 7 OPEN READING FRAME 50"/>
    <property type="match status" value="1"/>
</dbReference>
<feature type="region of interest" description="Disordered" evidence="1">
    <location>
        <begin position="1"/>
        <end position="129"/>
    </location>
</feature>
<dbReference type="Pfam" id="PF10180">
    <property type="entry name" value="WKF"/>
    <property type="match status" value="1"/>
</dbReference>
<reference evidence="3" key="3">
    <citation type="submission" date="2025-08" db="UniProtKB">
        <authorList>
            <consortium name="Ensembl"/>
        </authorList>
    </citation>
    <scope>IDENTIFICATION</scope>
    <source>
        <strain evidence="3">JP 163 A</strain>
    </source>
</reference>
<sequence length="224" mass="25697">MAKDKSLKKNPPKGKKSSFNEGEEAMETQTKKKRKHVEVEDSPVQIPDEKTSKKDKKLKKKKKKATREADLDRVELPEEDEDPEGPLTPEEKRVLERKLKKIRKKEEKKKLKESGPADPKTAEPGPSASKQALDYLTCWAESRSAWKFQKIRQTWLLQHMYDSEKVPDDTFVVLLQYLEGMFGRAKETTVQKALALVEESGKAPQDASVQQRAQRAREVIQLLS</sequence>
<dbReference type="OrthoDB" id="10261563at2759"/>
<feature type="domain" description="WKF" evidence="2">
    <location>
        <begin position="134"/>
        <end position="194"/>
    </location>
</feature>
<reference evidence="4" key="1">
    <citation type="submission" date="2012-01" db="EMBL/GenBank/DDBJ databases">
        <authorList>
            <person name="Walter R."/>
            <person name="Schartl M."/>
            <person name="Warren W."/>
        </authorList>
    </citation>
    <scope>NUCLEOTIDE SEQUENCE [LARGE SCALE GENOMIC DNA]</scope>
    <source>
        <strain evidence="4">JP 163 A</strain>
    </source>
</reference>
<evidence type="ECO:0000259" key="2">
    <source>
        <dbReference type="Pfam" id="PF10180"/>
    </source>
</evidence>
<feature type="compositionally biased region" description="Basic residues" evidence="1">
    <location>
        <begin position="53"/>
        <end position="65"/>
    </location>
</feature>
<name>M4AWY5_XIPMA</name>
<dbReference type="AlphaFoldDB" id="M4AWY5"/>
<dbReference type="InterPro" id="IPR019327">
    <property type="entry name" value="WKF"/>
</dbReference>
<evidence type="ECO:0000313" key="4">
    <source>
        <dbReference type="Proteomes" id="UP000002852"/>
    </source>
</evidence>
<dbReference type="Ensembl" id="ENSXMAT00000019008.2">
    <property type="protein sequence ID" value="ENSXMAP00000018980.1"/>
    <property type="gene ID" value="ENSXMAG00000018950.2"/>
</dbReference>
<reference evidence="3" key="4">
    <citation type="submission" date="2025-09" db="UniProtKB">
        <authorList>
            <consortium name="Ensembl"/>
        </authorList>
    </citation>
    <scope>IDENTIFICATION</scope>
    <source>
        <strain evidence="3">JP 163 A</strain>
    </source>
</reference>
<dbReference type="GeneTree" id="ENSGT00390000017838"/>
<dbReference type="eggNOG" id="KOG4829">
    <property type="taxonomic scope" value="Eukaryota"/>
</dbReference>
<dbReference type="OMA" id="CWAENRS"/>
<reference evidence="4" key="2">
    <citation type="journal article" date="2013" name="Nat. Genet.">
        <title>The genome of the platyfish, Xiphophorus maculatus, provides insights into evolutionary adaptation and several complex traits.</title>
        <authorList>
            <person name="Schartl M."/>
            <person name="Walter R.B."/>
            <person name="Shen Y."/>
            <person name="Garcia T."/>
            <person name="Catchen J."/>
            <person name="Amores A."/>
            <person name="Braasch I."/>
            <person name="Chalopin D."/>
            <person name="Volff J.N."/>
            <person name="Lesch K.P."/>
            <person name="Bisazza A."/>
            <person name="Minx P."/>
            <person name="Hillier L."/>
            <person name="Wilson R.K."/>
            <person name="Fuerstenberg S."/>
            <person name="Boore J."/>
            <person name="Searle S."/>
            <person name="Postlethwait J.H."/>
            <person name="Warren W.C."/>
        </authorList>
    </citation>
    <scope>NUCLEOTIDE SEQUENCE [LARGE SCALE GENOMIC DNA]</scope>
    <source>
        <strain evidence="4">JP 163 A</strain>
    </source>
</reference>
<organism evidence="3 4">
    <name type="scientific">Xiphophorus maculatus</name>
    <name type="common">Southern platyfish</name>
    <name type="synonym">Platypoecilus maculatus</name>
    <dbReference type="NCBI Taxonomy" id="8083"/>
    <lineage>
        <taxon>Eukaryota</taxon>
        <taxon>Metazoa</taxon>
        <taxon>Chordata</taxon>
        <taxon>Craniata</taxon>
        <taxon>Vertebrata</taxon>
        <taxon>Euteleostomi</taxon>
        <taxon>Actinopterygii</taxon>
        <taxon>Neopterygii</taxon>
        <taxon>Teleostei</taxon>
        <taxon>Neoteleostei</taxon>
        <taxon>Acanthomorphata</taxon>
        <taxon>Ovalentaria</taxon>
        <taxon>Atherinomorphae</taxon>
        <taxon>Cyprinodontiformes</taxon>
        <taxon>Poeciliidae</taxon>
        <taxon>Poeciliinae</taxon>
        <taxon>Xiphophorus</taxon>
    </lineage>
</organism>
<protein>
    <submittedName>
        <fullName evidence="3">Zmp:0000000624</fullName>
    </submittedName>
</protein>
<feature type="compositionally biased region" description="Basic and acidic residues" evidence="1">
    <location>
        <begin position="66"/>
        <end position="76"/>
    </location>
</feature>
<dbReference type="PANTHER" id="PTHR22306">
    <property type="entry name" value="CHROMOSOME 7 OPEN READING FRAME 50"/>
    <property type="match status" value="1"/>
</dbReference>
<evidence type="ECO:0000256" key="1">
    <source>
        <dbReference type="SAM" id="MobiDB-lite"/>
    </source>
</evidence>
<keyword evidence="4" id="KW-1185">Reference proteome</keyword>
<dbReference type="Proteomes" id="UP000002852">
    <property type="component" value="Unassembled WGS sequence"/>
</dbReference>
<accession>M4AWY5</accession>
<proteinExistence type="predicted"/>
<dbReference type="STRING" id="8083.ENSXMAP00000018980"/>
<dbReference type="InParanoid" id="M4AWY5"/>
<dbReference type="HOGENOM" id="CLU_091382_0_1_1"/>